<dbReference type="Proteomes" id="UP000606490">
    <property type="component" value="Unassembled WGS sequence"/>
</dbReference>
<sequence length="252" mass="26708">MKHLVQDASLPQGVAIGKRHWHDAFLPLNGGFMATISVASDKGGPGKTTTSILIASELALDGYRVALLDTDINQQAASFGAKADIPGLTVVGEVREDNILAALRKAEAESEIVMIDLPGGSSTLALKAMHRSHFVLVPAQAALPDVKAAMKTIAQIDDAQELARTSIARAIVWTRVLSGFESRGARHVRQSLEAEEGVPILKAAMMERAAFREIHITGKVPRQIDPASAASANVAAVTAELLEQIAKLREAA</sequence>
<dbReference type="CDD" id="cd02042">
    <property type="entry name" value="ParAB_family"/>
    <property type="match status" value="1"/>
</dbReference>
<reference evidence="1 2" key="1">
    <citation type="submission" date="2021-01" db="EMBL/GenBank/DDBJ databases">
        <title>Belnapia mucosa sp. nov. and Belnapia arida sp. nov., isolated from the Tabernas Desert (Almeria, Spain).</title>
        <authorList>
            <person name="Molina-Menor E."/>
            <person name="Vidal-Verdu A."/>
            <person name="Calonge A."/>
            <person name="Satari L."/>
            <person name="Pereto Magraner J."/>
            <person name="Porcar Miralles M."/>
        </authorList>
    </citation>
    <scope>NUCLEOTIDE SEQUENCE [LARGE SCALE GENOMIC DNA]</scope>
    <source>
        <strain evidence="1 2">T6</strain>
    </source>
</reference>
<protein>
    <submittedName>
        <fullName evidence="1">ParA family protein</fullName>
    </submittedName>
</protein>
<dbReference type="Gene3D" id="3.40.50.300">
    <property type="entry name" value="P-loop containing nucleotide triphosphate hydrolases"/>
    <property type="match status" value="1"/>
</dbReference>
<dbReference type="PIRSF" id="PIRSF009320">
    <property type="entry name" value="Nuc_binding_HP_1000"/>
    <property type="match status" value="1"/>
</dbReference>
<accession>A0ABS1VCH3</accession>
<evidence type="ECO:0000313" key="1">
    <source>
        <dbReference type="EMBL" id="MBL6458841.1"/>
    </source>
</evidence>
<dbReference type="PANTHER" id="PTHR13696">
    <property type="entry name" value="P-LOOP CONTAINING NUCLEOSIDE TRIPHOSPHATE HYDROLASE"/>
    <property type="match status" value="1"/>
</dbReference>
<dbReference type="Pfam" id="PF07015">
    <property type="entry name" value="VirC1"/>
    <property type="match status" value="1"/>
</dbReference>
<dbReference type="InterPro" id="IPR050678">
    <property type="entry name" value="DNA_Partitioning_ATPase"/>
</dbReference>
<gene>
    <name evidence="1" type="ORF">JMJ55_26265</name>
</gene>
<name>A0ABS1VCH3_9PROT</name>
<dbReference type="PANTHER" id="PTHR13696:SF96">
    <property type="entry name" value="COBQ_COBB_MIND_PARA NUCLEOTIDE BINDING DOMAIN-CONTAINING PROTEIN"/>
    <property type="match status" value="1"/>
</dbReference>
<dbReference type="InterPro" id="IPR009744">
    <property type="entry name" value="VirC1"/>
</dbReference>
<dbReference type="RefSeq" id="WP_202828581.1">
    <property type="nucleotide sequence ID" value="NZ_JAEUXJ010000020.1"/>
</dbReference>
<comment type="caution">
    <text evidence="1">The sequence shown here is derived from an EMBL/GenBank/DDBJ whole genome shotgun (WGS) entry which is preliminary data.</text>
</comment>
<organism evidence="1 2">
    <name type="scientific">Belnapia mucosa</name>
    <dbReference type="NCBI Taxonomy" id="2804532"/>
    <lineage>
        <taxon>Bacteria</taxon>
        <taxon>Pseudomonadati</taxon>
        <taxon>Pseudomonadota</taxon>
        <taxon>Alphaproteobacteria</taxon>
        <taxon>Acetobacterales</taxon>
        <taxon>Roseomonadaceae</taxon>
        <taxon>Belnapia</taxon>
    </lineage>
</organism>
<dbReference type="SUPFAM" id="SSF52540">
    <property type="entry name" value="P-loop containing nucleoside triphosphate hydrolases"/>
    <property type="match status" value="1"/>
</dbReference>
<evidence type="ECO:0000313" key="2">
    <source>
        <dbReference type="Proteomes" id="UP000606490"/>
    </source>
</evidence>
<dbReference type="InterPro" id="IPR027417">
    <property type="entry name" value="P-loop_NTPase"/>
</dbReference>
<keyword evidence="2" id="KW-1185">Reference proteome</keyword>
<proteinExistence type="predicted"/>
<dbReference type="EMBL" id="JAEUXJ010000020">
    <property type="protein sequence ID" value="MBL6458841.1"/>
    <property type="molecule type" value="Genomic_DNA"/>
</dbReference>